<organism evidence="7 8">
    <name type="scientific">Caulobacter henricii</name>
    <dbReference type="NCBI Taxonomy" id="69395"/>
    <lineage>
        <taxon>Bacteria</taxon>
        <taxon>Pseudomonadati</taxon>
        <taxon>Pseudomonadota</taxon>
        <taxon>Alphaproteobacteria</taxon>
        <taxon>Caulobacterales</taxon>
        <taxon>Caulobacteraceae</taxon>
        <taxon>Caulobacter</taxon>
    </lineage>
</organism>
<keyword evidence="4 6" id="KW-0378">Hydrolase</keyword>
<dbReference type="PANTHER" id="PTHR34137:SF1">
    <property type="entry name" value="EXODEOXYRIBONUCLEASE 7 SMALL SUBUNIT"/>
    <property type="match status" value="1"/>
</dbReference>
<evidence type="ECO:0000313" key="7">
    <source>
        <dbReference type="EMBL" id="ALL13941.1"/>
    </source>
</evidence>
<dbReference type="SUPFAM" id="SSF116842">
    <property type="entry name" value="XseB-like"/>
    <property type="match status" value="1"/>
</dbReference>
<keyword evidence="5 6" id="KW-0269">Exonuclease</keyword>
<evidence type="ECO:0000256" key="3">
    <source>
        <dbReference type="ARBA" id="ARBA00022722"/>
    </source>
</evidence>
<dbReference type="Gene3D" id="1.10.287.1040">
    <property type="entry name" value="Exonuclease VII, small subunit"/>
    <property type="match status" value="1"/>
</dbReference>
<evidence type="ECO:0000256" key="6">
    <source>
        <dbReference type="HAMAP-Rule" id="MF_00337"/>
    </source>
</evidence>
<comment type="catalytic activity">
    <reaction evidence="6">
        <text>Exonucleolytic cleavage in either 5'- to 3'- or 3'- to 5'-direction to yield nucleoside 5'-phosphates.</text>
        <dbReference type="EC" id="3.1.11.6"/>
    </reaction>
</comment>
<dbReference type="RefSeq" id="WP_062147594.1">
    <property type="nucleotide sequence ID" value="NZ_CP013002.1"/>
</dbReference>
<dbReference type="HAMAP" id="MF_00337">
    <property type="entry name" value="Exonuc_7_S"/>
    <property type="match status" value="1"/>
</dbReference>
<gene>
    <name evidence="6" type="primary">xseB</name>
    <name evidence="7" type="ORF">AQ619_11660</name>
</gene>
<protein>
    <recommendedName>
        <fullName evidence="6">Exodeoxyribonuclease 7 small subunit</fullName>
        <ecNumber evidence="6">3.1.11.6</ecNumber>
    </recommendedName>
    <alternativeName>
        <fullName evidence="6">Exodeoxyribonuclease VII small subunit</fullName>
        <shortName evidence="6">Exonuclease VII small subunit</shortName>
    </alternativeName>
</protein>
<dbReference type="PANTHER" id="PTHR34137">
    <property type="entry name" value="EXODEOXYRIBONUCLEASE 7 SMALL SUBUNIT"/>
    <property type="match status" value="1"/>
</dbReference>
<dbReference type="KEGG" id="chq:AQ619_11660"/>
<dbReference type="GO" id="GO:0008855">
    <property type="term" value="F:exodeoxyribonuclease VII activity"/>
    <property type="evidence" value="ECO:0007669"/>
    <property type="project" value="UniProtKB-UniRule"/>
</dbReference>
<keyword evidence="8" id="KW-1185">Reference proteome</keyword>
<evidence type="ECO:0000256" key="5">
    <source>
        <dbReference type="ARBA" id="ARBA00022839"/>
    </source>
</evidence>
<accession>A0A0P0P0I3</accession>
<dbReference type="EMBL" id="CP013002">
    <property type="protein sequence ID" value="ALL13941.1"/>
    <property type="molecule type" value="Genomic_DNA"/>
</dbReference>
<dbReference type="InterPro" id="IPR003761">
    <property type="entry name" value="Exonuc_VII_S"/>
</dbReference>
<comment type="similarity">
    <text evidence="1 6">Belongs to the XseB family.</text>
</comment>
<name>A0A0P0P0I3_9CAUL</name>
<reference evidence="7 8" key="1">
    <citation type="submission" date="2015-10" db="EMBL/GenBank/DDBJ databases">
        <title>Conservation of the essential genome among Caulobacter and Brevundimonas species.</title>
        <authorList>
            <person name="Scott D."/>
            <person name="Ely B."/>
        </authorList>
    </citation>
    <scope>NUCLEOTIDE SEQUENCE [LARGE SCALE GENOMIC DNA]</scope>
    <source>
        <strain evidence="7 8">CB4</strain>
    </source>
</reference>
<dbReference type="InterPro" id="IPR037004">
    <property type="entry name" value="Exonuc_VII_ssu_sf"/>
</dbReference>
<sequence>MNDATKATDGDLGGLSFEQALAELEGIVSKLESGQAPLEQSIDLYERGAALKAHCEKKLEAARLKVEKIVLGQGGAVSAEPADFA</sequence>
<dbReference type="NCBIfam" id="TIGR01280">
    <property type="entry name" value="xseB"/>
    <property type="match status" value="1"/>
</dbReference>
<comment type="subunit">
    <text evidence="6">Heterooligomer composed of large and small subunits.</text>
</comment>
<dbReference type="GO" id="GO:0005829">
    <property type="term" value="C:cytosol"/>
    <property type="evidence" value="ECO:0007669"/>
    <property type="project" value="TreeGrafter"/>
</dbReference>
<dbReference type="NCBIfam" id="NF002139">
    <property type="entry name" value="PRK00977.1-3"/>
    <property type="match status" value="1"/>
</dbReference>
<dbReference type="GO" id="GO:0006308">
    <property type="term" value="P:DNA catabolic process"/>
    <property type="evidence" value="ECO:0007669"/>
    <property type="project" value="UniProtKB-UniRule"/>
</dbReference>
<dbReference type="OrthoDB" id="9808145at2"/>
<evidence type="ECO:0000313" key="8">
    <source>
        <dbReference type="Proteomes" id="UP000056905"/>
    </source>
</evidence>
<keyword evidence="3 6" id="KW-0540">Nuclease</keyword>
<dbReference type="AlphaFoldDB" id="A0A0P0P0I3"/>
<dbReference type="Pfam" id="PF02609">
    <property type="entry name" value="Exonuc_VII_S"/>
    <property type="match status" value="1"/>
</dbReference>
<keyword evidence="2 6" id="KW-0963">Cytoplasm</keyword>
<comment type="function">
    <text evidence="6">Bidirectionally degrades single-stranded DNA into large acid-insoluble oligonucleotides, which are then degraded further into small acid-soluble oligonucleotides.</text>
</comment>
<dbReference type="GO" id="GO:0009318">
    <property type="term" value="C:exodeoxyribonuclease VII complex"/>
    <property type="evidence" value="ECO:0007669"/>
    <property type="project" value="UniProtKB-UniRule"/>
</dbReference>
<evidence type="ECO:0000256" key="4">
    <source>
        <dbReference type="ARBA" id="ARBA00022801"/>
    </source>
</evidence>
<evidence type="ECO:0000256" key="1">
    <source>
        <dbReference type="ARBA" id="ARBA00009998"/>
    </source>
</evidence>
<dbReference type="STRING" id="69395.AQ619_11660"/>
<proteinExistence type="inferred from homology"/>
<evidence type="ECO:0000256" key="2">
    <source>
        <dbReference type="ARBA" id="ARBA00022490"/>
    </source>
</evidence>
<comment type="subcellular location">
    <subcellularLocation>
        <location evidence="6">Cytoplasm</location>
    </subcellularLocation>
</comment>
<dbReference type="EC" id="3.1.11.6" evidence="6"/>
<dbReference type="Proteomes" id="UP000056905">
    <property type="component" value="Chromosome"/>
</dbReference>